<dbReference type="GO" id="GO:0005829">
    <property type="term" value="C:cytosol"/>
    <property type="evidence" value="ECO:0007669"/>
    <property type="project" value="TreeGrafter"/>
</dbReference>
<dbReference type="AlphaFoldDB" id="A0A372GAQ2"/>
<dbReference type="GO" id="GO:0033969">
    <property type="term" value="F:gamma-glutamyl-gamma-aminobutyrate hydrolase activity"/>
    <property type="evidence" value="ECO:0007669"/>
    <property type="project" value="TreeGrafter"/>
</dbReference>
<protein>
    <submittedName>
        <fullName evidence="1">Gamma-glutamyl-gamma-aminobutyrate hydrolase family protein</fullName>
    </submittedName>
</protein>
<dbReference type="PANTHER" id="PTHR43235:SF1">
    <property type="entry name" value="GLUTAMINE AMIDOTRANSFERASE PB2B2.05-RELATED"/>
    <property type="match status" value="1"/>
</dbReference>
<dbReference type="Proteomes" id="UP000262882">
    <property type="component" value="Unassembled WGS sequence"/>
</dbReference>
<keyword evidence="1" id="KW-0378">Hydrolase</keyword>
<dbReference type="PANTHER" id="PTHR43235">
    <property type="entry name" value="GLUTAMINE AMIDOTRANSFERASE PB2B2.05-RELATED"/>
    <property type="match status" value="1"/>
</dbReference>
<sequence>MTEAVRGAPAPHAGGGAPPLIGITAYQEAARWGTWVREVALLPAPYARSVERAGGVPVLLPSTASLRGLGALIERLDGIVLAGGGDIGPELYGAVRHAETGPPQPQRDRFELALARAVIDADLPFLAICRGMQVLNVARGGALIQYLPEAVGHRGHAPETGIVGSHPVRISGTSLVGKILGESANVPTYHHQAVGRLGKGLVPVAWADDQVVEAVELPGHRFGLAVQWHPEEGDDGRLFEALVAEAAGR</sequence>
<dbReference type="InterPro" id="IPR011697">
    <property type="entry name" value="Peptidase_C26"/>
</dbReference>
<dbReference type="SUPFAM" id="SSF52317">
    <property type="entry name" value="Class I glutamine amidotransferase-like"/>
    <property type="match status" value="1"/>
</dbReference>
<dbReference type="GO" id="GO:0006598">
    <property type="term" value="P:polyamine catabolic process"/>
    <property type="evidence" value="ECO:0007669"/>
    <property type="project" value="TreeGrafter"/>
</dbReference>
<name>A0A372GAQ2_9ACTN</name>
<dbReference type="EMBL" id="QVNQ01000009">
    <property type="protein sequence ID" value="RFS82427.1"/>
    <property type="molecule type" value="Genomic_DNA"/>
</dbReference>
<comment type="caution">
    <text evidence="1">The sequence shown here is derived from an EMBL/GenBank/DDBJ whole genome shotgun (WGS) entry which is preliminary data.</text>
</comment>
<dbReference type="InterPro" id="IPR029062">
    <property type="entry name" value="Class_I_gatase-like"/>
</dbReference>
<dbReference type="PROSITE" id="PS51273">
    <property type="entry name" value="GATASE_TYPE_1"/>
    <property type="match status" value="1"/>
</dbReference>
<keyword evidence="2" id="KW-1185">Reference proteome</keyword>
<evidence type="ECO:0000313" key="1">
    <source>
        <dbReference type="EMBL" id="RFS82427.1"/>
    </source>
</evidence>
<proteinExistence type="predicted"/>
<evidence type="ECO:0000313" key="2">
    <source>
        <dbReference type="Proteomes" id="UP000262882"/>
    </source>
</evidence>
<reference evidence="1 2" key="1">
    <citation type="submission" date="2018-08" db="EMBL/GenBank/DDBJ databases">
        <title>Actinomadura spongicola sp. nov., isolated from marine sponge Leucetta chagosensis.</title>
        <authorList>
            <person name="Li L."/>
            <person name="Lin H.W."/>
        </authorList>
    </citation>
    <scope>NUCLEOTIDE SEQUENCE [LARGE SCALE GENOMIC DNA]</scope>
    <source>
        <strain evidence="1 2">LHW52907</strain>
    </source>
</reference>
<organism evidence="1 2">
    <name type="scientific">Actinomadura spongiicola</name>
    <dbReference type="NCBI Taxonomy" id="2303421"/>
    <lineage>
        <taxon>Bacteria</taxon>
        <taxon>Bacillati</taxon>
        <taxon>Actinomycetota</taxon>
        <taxon>Actinomycetes</taxon>
        <taxon>Streptosporangiales</taxon>
        <taxon>Thermomonosporaceae</taxon>
        <taxon>Actinomadura</taxon>
    </lineage>
</organism>
<dbReference type="Gene3D" id="3.40.50.880">
    <property type="match status" value="1"/>
</dbReference>
<accession>A0A372GAQ2</accession>
<gene>
    <name evidence="1" type="ORF">D0T12_26865</name>
</gene>
<dbReference type="RefSeq" id="WP_117402754.1">
    <property type="nucleotide sequence ID" value="NZ_QVNQ01000009.1"/>
</dbReference>
<dbReference type="CDD" id="cd01745">
    <property type="entry name" value="GATase1_2"/>
    <property type="match status" value="1"/>
</dbReference>
<dbReference type="InterPro" id="IPR044668">
    <property type="entry name" value="PuuD-like"/>
</dbReference>
<dbReference type="OrthoDB" id="9813383at2"/>
<dbReference type="Pfam" id="PF07722">
    <property type="entry name" value="Peptidase_C26"/>
    <property type="match status" value="1"/>
</dbReference>